<protein>
    <recommendedName>
        <fullName evidence="1">DUF2023 domain-containing protein</fullName>
    </recommendedName>
</protein>
<dbReference type="InterPro" id="IPR018594">
    <property type="entry name" value="DUF2023"/>
</dbReference>
<dbReference type="AlphaFoldDB" id="A0A1Q6F2U5"/>
<sequence length="126" mass="14341">MSAEEFSRYDSMKLFLHQIYEFQKGVRSLVLCTMCRTCASLLSERLERLGIAYRIQSVTDSKVNLYFGNRMCLETVATFIHKPLNELSAEEDFMLGAMLGYDIAGQCERYCKRKSPGVSSEQAAVN</sequence>
<gene>
    <name evidence="2" type="ORF">BHV66_09915</name>
</gene>
<evidence type="ECO:0000313" key="2">
    <source>
        <dbReference type="EMBL" id="OKY93177.1"/>
    </source>
</evidence>
<dbReference type="STRING" id="28117.BHV66_09915"/>
<organism evidence="2 3">
    <name type="scientific">Alistipes putredinis</name>
    <dbReference type="NCBI Taxonomy" id="28117"/>
    <lineage>
        <taxon>Bacteria</taxon>
        <taxon>Pseudomonadati</taxon>
        <taxon>Bacteroidota</taxon>
        <taxon>Bacteroidia</taxon>
        <taxon>Bacteroidales</taxon>
        <taxon>Rikenellaceae</taxon>
        <taxon>Alistipes</taxon>
    </lineage>
</organism>
<dbReference type="EMBL" id="MNQH01000043">
    <property type="protein sequence ID" value="OKY93177.1"/>
    <property type="molecule type" value="Genomic_DNA"/>
</dbReference>
<evidence type="ECO:0000313" key="3">
    <source>
        <dbReference type="Proteomes" id="UP000187417"/>
    </source>
</evidence>
<dbReference type="InterPro" id="IPR036780">
    <property type="entry name" value="PG1857-like_sf"/>
</dbReference>
<reference evidence="2 3" key="1">
    <citation type="journal article" date="2016" name="Nat. Biotechnol.">
        <title>Measurement of bacterial replication rates in microbial communities.</title>
        <authorList>
            <person name="Brown C.T."/>
            <person name="Olm M.R."/>
            <person name="Thomas B.C."/>
            <person name="Banfield J.F."/>
        </authorList>
    </citation>
    <scope>NUCLEOTIDE SEQUENCE [LARGE SCALE GENOMIC DNA]</scope>
    <source>
        <strain evidence="2">CAG:67_53_122</strain>
    </source>
</reference>
<dbReference type="Proteomes" id="UP000187417">
    <property type="component" value="Unassembled WGS sequence"/>
</dbReference>
<dbReference type="RefSeq" id="WP_009597722.1">
    <property type="nucleotide sequence ID" value="NZ_CATXIL010000019.1"/>
</dbReference>
<dbReference type="Gene3D" id="3.30.2190.10">
    <property type="entry name" value="PG1857-like"/>
    <property type="match status" value="1"/>
</dbReference>
<accession>A0A1Q6F2U5</accession>
<proteinExistence type="predicted"/>
<comment type="caution">
    <text evidence="2">The sequence shown here is derived from an EMBL/GenBank/DDBJ whole genome shotgun (WGS) entry which is preliminary data.</text>
</comment>
<name>A0A1Q6F2U5_9BACT</name>
<dbReference type="SUPFAM" id="SSF160448">
    <property type="entry name" value="PG1857-like"/>
    <property type="match status" value="1"/>
</dbReference>
<feature type="domain" description="DUF2023" evidence="1">
    <location>
        <begin position="13"/>
        <end position="113"/>
    </location>
</feature>
<dbReference type="GeneID" id="59809486"/>
<dbReference type="Pfam" id="PF09633">
    <property type="entry name" value="DUF2023"/>
    <property type="match status" value="1"/>
</dbReference>
<evidence type="ECO:0000259" key="1">
    <source>
        <dbReference type="Pfam" id="PF09633"/>
    </source>
</evidence>